<dbReference type="Proteomes" id="UP000466863">
    <property type="component" value="Unassembled WGS sequence"/>
</dbReference>
<dbReference type="EMBL" id="WIVV01000176">
    <property type="protein sequence ID" value="MQU45596.1"/>
    <property type="molecule type" value="Genomic_DNA"/>
</dbReference>
<accession>A0A6I1WX03</accession>
<protein>
    <submittedName>
        <fullName evidence="2">Uncharacterized protein</fullName>
    </submittedName>
</protein>
<evidence type="ECO:0000256" key="1">
    <source>
        <dbReference type="SAM" id="Coils"/>
    </source>
</evidence>
<gene>
    <name evidence="2" type="ORF">GHO28_24285</name>
</gene>
<evidence type="ECO:0000313" key="3">
    <source>
        <dbReference type="Proteomes" id="UP000466863"/>
    </source>
</evidence>
<proteinExistence type="predicted"/>
<comment type="caution">
    <text evidence="2">The sequence shown here is derived from an EMBL/GenBank/DDBJ whole genome shotgun (WGS) entry which is preliminary data.</text>
</comment>
<dbReference type="RefSeq" id="WP_153357389.1">
    <property type="nucleotide sequence ID" value="NZ_WIVV01000176.1"/>
</dbReference>
<feature type="coiled-coil region" evidence="1">
    <location>
        <begin position="146"/>
        <end position="187"/>
    </location>
</feature>
<name>A0A6I1WX03_9PSED</name>
<organism evidence="2 3">
    <name type="scientific">Pseudomonas helleri</name>
    <dbReference type="NCBI Taxonomy" id="1608996"/>
    <lineage>
        <taxon>Bacteria</taxon>
        <taxon>Pseudomonadati</taxon>
        <taxon>Pseudomonadota</taxon>
        <taxon>Gammaproteobacteria</taxon>
        <taxon>Pseudomonadales</taxon>
        <taxon>Pseudomonadaceae</taxon>
        <taxon>Pseudomonas</taxon>
    </lineage>
</organism>
<dbReference type="AlphaFoldDB" id="A0A6I1WX03"/>
<sequence length="230" mass="27136">MNSQRPAIPKKLAAKIVAAQNKIINERDSLFHCEIRIAQDKARVAEFDKNPVDFAKRHYGKNPVDSYPVQTNISRCRESIEYREERIPKYMGEIERLTTNLISLESEILEQVQSSRPSAGRIPWPVEIDPIEIHKDKFLKARAIEHEEWKAQAEQQRIEGEAFEQEMEKEEAERQRLEDEQFEKEIAESYAQMTDEERRKTKEQHQKIVQLLKEGKITAMDIIEHLKKRN</sequence>
<evidence type="ECO:0000313" key="2">
    <source>
        <dbReference type="EMBL" id="MQU45596.1"/>
    </source>
</evidence>
<reference evidence="2 3" key="1">
    <citation type="submission" date="2019-10" db="EMBL/GenBank/DDBJ databases">
        <title>Evaluation of single-gene subtyping targets for Pseudomonas.</title>
        <authorList>
            <person name="Reichler S.J."/>
            <person name="Orsi R.H."/>
            <person name="Wiedmann M."/>
            <person name="Martin N.H."/>
            <person name="Murphy S.I."/>
        </authorList>
    </citation>
    <scope>NUCLEOTIDE SEQUENCE [LARGE SCALE GENOMIC DNA]</scope>
    <source>
        <strain evidence="2 3">FSL R10-1876</strain>
    </source>
</reference>
<keyword evidence="1" id="KW-0175">Coiled coil</keyword>